<dbReference type="GO" id="GO:0005739">
    <property type="term" value="C:mitochondrion"/>
    <property type="evidence" value="ECO:0007669"/>
    <property type="project" value="TreeGrafter"/>
</dbReference>
<comment type="caution">
    <text evidence="4">The sequence shown here is derived from an EMBL/GenBank/DDBJ whole genome shotgun (WGS) entry which is preliminary data.</text>
</comment>
<evidence type="ECO:0000256" key="2">
    <source>
        <dbReference type="SAM" id="MobiDB-lite"/>
    </source>
</evidence>
<evidence type="ECO:0000313" key="5">
    <source>
        <dbReference type="Proteomes" id="UP001430953"/>
    </source>
</evidence>
<keyword evidence="5" id="KW-1185">Reference proteome</keyword>
<evidence type="ECO:0000313" key="4">
    <source>
        <dbReference type="EMBL" id="KAL0125568.1"/>
    </source>
</evidence>
<proteinExistence type="predicted"/>
<dbReference type="Gene3D" id="3.10.290.10">
    <property type="entry name" value="RNA-binding S4 domain"/>
    <property type="match status" value="1"/>
</dbReference>
<dbReference type="Proteomes" id="UP001430953">
    <property type="component" value="Unassembled WGS sequence"/>
</dbReference>
<name>A0AAW2GDE3_9HYME</name>
<reference evidence="4 5" key="1">
    <citation type="submission" date="2023-03" db="EMBL/GenBank/DDBJ databases">
        <title>High recombination rates correlate with genetic variation in Cardiocondyla obscurior ants.</title>
        <authorList>
            <person name="Errbii M."/>
        </authorList>
    </citation>
    <scope>NUCLEOTIDE SEQUENCE [LARGE SCALE GENOMIC DNA]</scope>
    <source>
        <strain evidence="4">Alpha-2009</strain>
        <tissue evidence="4">Whole body</tissue>
    </source>
</reference>
<gene>
    <name evidence="4" type="ORF">PUN28_004587</name>
</gene>
<evidence type="ECO:0000256" key="1">
    <source>
        <dbReference type="PROSITE-ProRule" id="PRU00182"/>
    </source>
</evidence>
<dbReference type="InterPro" id="IPR057896">
    <property type="entry name" value="MTRES1_C"/>
</dbReference>
<feature type="compositionally biased region" description="Acidic residues" evidence="2">
    <location>
        <begin position="69"/>
        <end position="84"/>
    </location>
</feature>
<dbReference type="InterPro" id="IPR036986">
    <property type="entry name" value="S4_RNA-bd_sf"/>
</dbReference>
<organism evidence="4 5">
    <name type="scientific">Cardiocondyla obscurior</name>
    <dbReference type="NCBI Taxonomy" id="286306"/>
    <lineage>
        <taxon>Eukaryota</taxon>
        <taxon>Metazoa</taxon>
        <taxon>Ecdysozoa</taxon>
        <taxon>Arthropoda</taxon>
        <taxon>Hexapoda</taxon>
        <taxon>Insecta</taxon>
        <taxon>Pterygota</taxon>
        <taxon>Neoptera</taxon>
        <taxon>Endopterygota</taxon>
        <taxon>Hymenoptera</taxon>
        <taxon>Apocrita</taxon>
        <taxon>Aculeata</taxon>
        <taxon>Formicoidea</taxon>
        <taxon>Formicidae</taxon>
        <taxon>Myrmicinae</taxon>
        <taxon>Cardiocondyla</taxon>
    </lineage>
</organism>
<dbReference type="SUPFAM" id="SSF55174">
    <property type="entry name" value="Alpha-L RNA-binding motif"/>
    <property type="match status" value="1"/>
</dbReference>
<dbReference type="EMBL" id="JADYXP020000004">
    <property type="protein sequence ID" value="KAL0125568.1"/>
    <property type="molecule type" value="Genomic_DNA"/>
</dbReference>
<sequence>MFFRVTINIVRRSVRNYACTLCRLQYPFQDFSLHSGDTKPHGVQNHDILYVAKRFKSKKKTVYTKREIDEDSDEENENDEEEEASPGSKVIKVKVPSLRLDAICKVGFGMSRNKIEEVFYASKLRLNGMKVLKKSKEVDVGDEIDIILHHKEDNPALIVVNRIVILSINVANNDVQIKLSRDKNLLIENYDNSHME</sequence>
<dbReference type="PROSITE" id="PS50889">
    <property type="entry name" value="S4"/>
    <property type="match status" value="1"/>
</dbReference>
<dbReference type="AlphaFoldDB" id="A0AAW2GDE3"/>
<feature type="region of interest" description="Disordered" evidence="2">
    <location>
        <begin position="66"/>
        <end position="88"/>
    </location>
</feature>
<evidence type="ECO:0000259" key="3">
    <source>
        <dbReference type="Pfam" id="PF25818"/>
    </source>
</evidence>
<dbReference type="Pfam" id="PF25818">
    <property type="entry name" value="MTRES1_C"/>
    <property type="match status" value="1"/>
</dbReference>
<dbReference type="GO" id="GO:1903108">
    <property type="term" value="P:regulation of mitochondrial transcription"/>
    <property type="evidence" value="ECO:0007669"/>
    <property type="project" value="TreeGrafter"/>
</dbReference>
<dbReference type="PANTHER" id="PTHR13633:SF3">
    <property type="entry name" value="MITOCHONDRIAL TRANSCRIPTION RESCUE FACTOR 1"/>
    <property type="match status" value="1"/>
</dbReference>
<protein>
    <recommendedName>
        <fullName evidence="3">Mitochondrial transcription rescue factor 1 C-terminal domain-containing protein</fullName>
    </recommendedName>
</protein>
<accession>A0AAW2GDE3</accession>
<dbReference type="GO" id="GO:0003723">
    <property type="term" value="F:RNA binding"/>
    <property type="evidence" value="ECO:0007669"/>
    <property type="project" value="UniProtKB-KW"/>
</dbReference>
<keyword evidence="1" id="KW-0694">RNA-binding</keyword>
<feature type="domain" description="Mitochondrial transcription rescue factor 1 C-terminal" evidence="3">
    <location>
        <begin position="92"/>
        <end position="184"/>
    </location>
</feature>
<dbReference type="PANTHER" id="PTHR13633">
    <property type="entry name" value="MITOCHONDRIAL TRANSCRIPTION RESCUE FACTOR 1"/>
    <property type="match status" value="1"/>
</dbReference>